<dbReference type="Proteomes" id="UP000053424">
    <property type="component" value="Unassembled WGS sequence"/>
</dbReference>
<keyword evidence="1" id="KW-1133">Transmembrane helix</keyword>
<evidence type="ECO:0000313" key="2">
    <source>
        <dbReference type="EMBL" id="KIM41781.1"/>
    </source>
</evidence>
<dbReference type="HOGENOM" id="CLU_1190034_0_0_1"/>
<dbReference type="AlphaFoldDB" id="A0A0C3CDV2"/>
<feature type="transmembrane region" description="Helical" evidence="1">
    <location>
        <begin position="25"/>
        <end position="43"/>
    </location>
</feature>
<sequence length="233" mass="26548">MCIPNFSSELYRWHLFGDVADCGVFVSWGFLGLVNLAVSFLIYRSTRLEAKQRIELEYEITTRRASALSLPTSFTYLSFFTGVLNTGGAYLRFGRIYFLEFPTIASFAAWINDFNSRGQEELMEFLEAKWIVAINDWTSLFLAMTFVLAACFNFATVRELRLRDRWVKEMLLPVFRPSWRSLEADEKGACVVSGQRFALTGEKDAATFVNQVEEGDGKSFAVFSPLCNKRASC</sequence>
<accession>A0A0C3CDV2</accession>
<reference evidence="3" key="2">
    <citation type="submission" date="2015-01" db="EMBL/GenBank/DDBJ databases">
        <title>Evolutionary Origins and Diversification of the Mycorrhizal Mutualists.</title>
        <authorList>
            <consortium name="DOE Joint Genome Institute"/>
            <consortium name="Mycorrhizal Genomics Consortium"/>
            <person name="Kohler A."/>
            <person name="Kuo A."/>
            <person name="Nagy L.G."/>
            <person name="Floudas D."/>
            <person name="Copeland A."/>
            <person name="Barry K.W."/>
            <person name="Cichocki N."/>
            <person name="Veneault-Fourrey C."/>
            <person name="LaButti K."/>
            <person name="Lindquist E.A."/>
            <person name="Lipzen A."/>
            <person name="Lundell T."/>
            <person name="Morin E."/>
            <person name="Murat C."/>
            <person name="Riley R."/>
            <person name="Ohm R."/>
            <person name="Sun H."/>
            <person name="Tunlid A."/>
            <person name="Henrissat B."/>
            <person name="Grigoriev I.V."/>
            <person name="Hibbett D.S."/>
            <person name="Martin F."/>
        </authorList>
    </citation>
    <scope>NUCLEOTIDE SEQUENCE [LARGE SCALE GENOMIC DNA]</scope>
    <source>
        <strain evidence="3">h7</strain>
    </source>
</reference>
<proteinExistence type="predicted"/>
<dbReference type="EMBL" id="KN831779">
    <property type="protein sequence ID" value="KIM41781.1"/>
    <property type="molecule type" value="Genomic_DNA"/>
</dbReference>
<evidence type="ECO:0000256" key="1">
    <source>
        <dbReference type="SAM" id="Phobius"/>
    </source>
</evidence>
<gene>
    <name evidence="2" type="ORF">M413DRAFT_138004</name>
</gene>
<name>A0A0C3CDV2_HEBCY</name>
<evidence type="ECO:0000313" key="3">
    <source>
        <dbReference type="Proteomes" id="UP000053424"/>
    </source>
</evidence>
<organism evidence="2 3">
    <name type="scientific">Hebeloma cylindrosporum</name>
    <dbReference type="NCBI Taxonomy" id="76867"/>
    <lineage>
        <taxon>Eukaryota</taxon>
        <taxon>Fungi</taxon>
        <taxon>Dikarya</taxon>
        <taxon>Basidiomycota</taxon>
        <taxon>Agaricomycotina</taxon>
        <taxon>Agaricomycetes</taxon>
        <taxon>Agaricomycetidae</taxon>
        <taxon>Agaricales</taxon>
        <taxon>Agaricineae</taxon>
        <taxon>Hymenogastraceae</taxon>
        <taxon>Hebeloma</taxon>
    </lineage>
</organism>
<keyword evidence="3" id="KW-1185">Reference proteome</keyword>
<feature type="transmembrane region" description="Helical" evidence="1">
    <location>
        <begin position="73"/>
        <end position="93"/>
    </location>
</feature>
<dbReference type="OrthoDB" id="2876679at2759"/>
<keyword evidence="1" id="KW-0812">Transmembrane</keyword>
<keyword evidence="1" id="KW-0472">Membrane</keyword>
<reference evidence="2 3" key="1">
    <citation type="submission" date="2014-04" db="EMBL/GenBank/DDBJ databases">
        <authorList>
            <consortium name="DOE Joint Genome Institute"/>
            <person name="Kuo A."/>
            <person name="Gay G."/>
            <person name="Dore J."/>
            <person name="Kohler A."/>
            <person name="Nagy L.G."/>
            <person name="Floudas D."/>
            <person name="Copeland A."/>
            <person name="Barry K.W."/>
            <person name="Cichocki N."/>
            <person name="Veneault-Fourrey C."/>
            <person name="LaButti K."/>
            <person name="Lindquist E.A."/>
            <person name="Lipzen A."/>
            <person name="Lundell T."/>
            <person name="Morin E."/>
            <person name="Murat C."/>
            <person name="Sun H."/>
            <person name="Tunlid A."/>
            <person name="Henrissat B."/>
            <person name="Grigoriev I.V."/>
            <person name="Hibbett D.S."/>
            <person name="Martin F."/>
            <person name="Nordberg H.P."/>
            <person name="Cantor M.N."/>
            <person name="Hua S.X."/>
        </authorList>
    </citation>
    <scope>NUCLEOTIDE SEQUENCE [LARGE SCALE GENOMIC DNA]</scope>
    <source>
        <strain evidence="3">h7</strain>
    </source>
</reference>
<protein>
    <submittedName>
        <fullName evidence="2">Uncharacterized protein</fullName>
    </submittedName>
</protein>
<feature type="transmembrane region" description="Helical" evidence="1">
    <location>
        <begin position="137"/>
        <end position="155"/>
    </location>
</feature>